<dbReference type="AlphaFoldDB" id="A0A7G5FBV3"/>
<name>A0A7G5FBV3_9CORY</name>
<protein>
    <recommendedName>
        <fullName evidence="3">DUF3168 domain-containing protein</fullName>
    </recommendedName>
</protein>
<organism evidence="1 2">
    <name type="scientific">Corynebacterium hindlerae</name>
    <dbReference type="NCBI Taxonomy" id="699041"/>
    <lineage>
        <taxon>Bacteria</taxon>
        <taxon>Bacillati</taxon>
        <taxon>Actinomycetota</taxon>
        <taxon>Actinomycetes</taxon>
        <taxon>Mycobacteriales</taxon>
        <taxon>Corynebacteriaceae</taxon>
        <taxon>Corynebacterium</taxon>
    </lineage>
</organism>
<dbReference type="Proteomes" id="UP000515570">
    <property type="component" value="Chromosome"/>
</dbReference>
<accession>A0A7G5FBV3</accession>
<proteinExistence type="predicted"/>
<sequence>MTTTGNIEKALGAWLAEHGLGTWSPNANYRASDPWPIFIGVFPTSQAITHCILVNKYADSRDDDTMHDDESPHVYLQFRIRGDRNPFTSEEKADELFQLLHNNTGIALANAPRILLSRRVVTSPRETDANGRFHNIDSYRFTLNPN</sequence>
<evidence type="ECO:0000313" key="1">
    <source>
        <dbReference type="EMBL" id="QMV84094.1"/>
    </source>
</evidence>
<dbReference type="Pfam" id="PF12691">
    <property type="entry name" value="Phage_tail_terminator_6"/>
    <property type="match status" value="1"/>
</dbReference>
<reference evidence="1 2" key="1">
    <citation type="submission" date="2020-07" db="EMBL/GenBank/DDBJ databases">
        <title>non toxigenic Corynebacterium sp. nov from a clinical source.</title>
        <authorList>
            <person name="Bernier A.-M."/>
            <person name="Bernard K."/>
        </authorList>
    </citation>
    <scope>NUCLEOTIDE SEQUENCE [LARGE SCALE GENOMIC DNA]</scope>
    <source>
        <strain evidence="2">NML 93-0612</strain>
    </source>
</reference>
<evidence type="ECO:0000313" key="2">
    <source>
        <dbReference type="Proteomes" id="UP000515570"/>
    </source>
</evidence>
<keyword evidence="2" id="KW-1185">Reference proteome</keyword>
<dbReference type="EMBL" id="CP059833">
    <property type="protein sequence ID" value="QMV84094.1"/>
    <property type="molecule type" value="Genomic_DNA"/>
</dbReference>
<dbReference type="InterPro" id="IPR024411">
    <property type="entry name" value="Tail_terminator_phage"/>
</dbReference>
<gene>
    <name evidence="1" type="ORF">HW450_06775</name>
</gene>
<dbReference type="RefSeq" id="WP_182384904.1">
    <property type="nucleotide sequence ID" value="NZ_CP059833.1"/>
</dbReference>
<evidence type="ECO:0008006" key="3">
    <source>
        <dbReference type="Google" id="ProtNLM"/>
    </source>
</evidence>